<feature type="signal peptide" evidence="1">
    <location>
        <begin position="1"/>
        <end position="19"/>
    </location>
</feature>
<dbReference type="PROSITE" id="PS51257">
    <property type="entry name" value="PROKAR_LIPOPROTEIN"/>
    <property type="match status" value="1"/>
</dbReference>
<gene>
    <name evidence="2" type="ORF">ACFPN9_28975</name>
</gene>
<dbReference type="Proteomes" id="UP001596060">
    <property type="component" value="Unassembled WGS sequence"/>
</dbReference>
<dbReference type="Gene3D" id="3.90.280.10">
    <property type="entry name" value="PEBP-like"/>
    <property type="match status" value="1"/>
</dbReference>
<proteinExistence type="predicted"/>
<keyword evidence="1" id="KW-0732">Signal</keyword>
<dbReference type="SUPFAM" id="SSF49777">
    <property type="entry name" value="PEBP-like"/>
    <property type="match status" value="1"/>
</dbReference>
<feature type="chain" id="PRO_5046674690" description="Phospholipid-binding protein" evidence="1">
    <location>
        <begin position="20"/>
        <end position="129"/>
    </location>
</feature>
<accession>A0ABW0P9U6</accession>
<dbReference type="Pfam" id="PF01161">
    <property type="entry name" value="PBP"/>
    <property type="match status" value="1"/>
</dbReference>
<dbReference type="InterPro" id="IPR008914">
    <property type="entry name" value="PEBP"/>
</dbReference>
<organism evidence="2 3">
    <name type="scientific">Bosea massiliensis</name>
    <dbReference type="NCBI Taxonomy" id="151419"/>
    <lineage>
        <taxon>Bacteria</taxon>
        <taxon>Pseudomonadati</taxon>
        <taxon>Pseudomonadota</taxon>
        <taxon>Alphaproteobacteria</taxon>
        <taxon>Hyphomicrobiales</taxon>
        <taxon>Boseaceae</taxon>
        <taxon>Bosea</taxon>
    </lineage>
</organism>
<name>A0ABW0P9U6_9HYPH</name>
<dbReference type="EMBL" id="JBHSLU010000161">
    <property type="protein sequence ID" value="MFC5509250.1"/>
    <property type="molecule type" value="Genomic_DNA"/>
</dbReference>
<comment type="caution">
    <text evidence="2">The sequence shown here is derived from an EMBL/GenBank/DDBJ whole genome shotgun (WGS) entry which is preliminary data.</text>
</comment>
<dbReference type="RefSeq" id="WP_377818005.1">
    <property type="nucleotide sequence ID" value="NZ_JBHSLU010000161.1"/>
</dbReference>
<protein>
    <recommendedName>
        <fullName evidence="4">Phospholipid-binding protein</fullName>
    </recommendedName>
</protein>
<evidence type="ECO:0000313" key="3">
    <source>
        <dbReference type="Proteomes" id="UP001596060"/>
    </source>
</evidence>
<sequence length="129" mass="12868">MLRTMLVAAACLGLAGCNAGGSAPSANLPALNVAFKWCAAGSPTFTVGGLPKDAKTLRFKLVDRDAPAWNHGGGEVPAAASIPCGAISGGYNGPNPPSGQVHTYEWTVTALNASGAAIASGTAARKYPE</sequence>
<keyword evidence="3" id="KW-1185">Reference proteome</keyword>
<reference evidence="3" key="1">
    <citation type="journal article" date="2019" name="Int. J. Syst. Evol. Microbiol.">
        <title>The Global Catalogue of Microorganisms (GCM) 10K type strain sequencing project: providing services to taxonomists for standard genome sequencing and annotation.</title>
        <authorList>
            <consortium name="The Broad Institute Genomics Platform"/>
            <consortium name="The Broad Institute Genome Sequencing Center for Infectious Disease"/>
            <person name="Wu L."/>
            <person name="Ma J."/>
        </authorList>
    </citation>
    <scope>NUCLEOTIDE SEQUENCE [LARGE SCALE GENOMIC DNA]</scope>
    <source>
        <strain evidence="3">CCUG 43117</strain>
    </source>
</reference>
<evidence type="ECO:0000256" key="1">
    <source>
        <dbReference type="SAM" id="SignalP"/>
    </source>
</evidence>
<evidence type="ECO:0000313" key="2">
    <source>
        <dbReference type="EMBL" id="MFC5509250.1"/>
    </source>
</evidence>
<evidence type="ECO:0008006" key="4">
    <source>
        <dbReference type="Google" id="ProtNLM"/>
    </source>
</evidence>
<dbReference type="InterPro" id="IPR036610">
    <property type="entry name" value="PEBP-like_sf"/>
</dbReference>